<name>A0A5C6JPL8_9ACTN</name>
<dbReference type="EMBL" id="VOGW01000105">
    <property type="protein sequence ID" value="TWV43429.1"/>
    <property type="molecule type" value="Genomic_DNA"/>
</dbReference>
<sequence>MNRGPLPLRYVLTRVGGTLVLLFVLSVAVFALLRIAPGDPARTLLGQRGATPQALAAVRARYHLDSPFAAQYLHWLGGVLHLDLGTSIRTGAPVSATIGGRLALTGQLVGLGLAVALLLGIPGGILTALRRYRATDRAVQTAGLVALSTPAFAGGLVLIYLFSLMLRWFPAYGPGQGGGDRLHHLVLPAVTLALSVTAVLLKLTRAAVIRELAKEHVVFARARGVPERRILVDYVLRGALVPVLTGVGLVVAYLLAGTVLVEQVFALPGLGSLLVESVTYRDVPLVQAEALFIATLVVLAGLVTDLAQPLIDPRLRPARTGKGNAR</sequence>
<reference evidence="9" key="1">
    <citation type="journal article" date="2019" name="Microbiol. Resour. Announc.">
        <title>Draft Genomic Sequences of Streptomyces misionensis and Streptomyces albidoflavus, bacteria applied for phytopathogen biocontrol.</title>
        <authorList>
            <person name="Pylro V."/>
            <person name="Dias A."/>
            <person name="Andreote F."/>
            <person name="Varani A."/>
            <person name="Andreote C."/>
            <person name="Bernardo E."/>
            <person name="Martins T."/>
        </authorList>
    </citation>
    <scope>NUCLEOTIDE SEQUENCE [LARGE SCALE GENOMIC DNA]</scope>
    <source>
        <strain evidence="9">66</strain>
    </source>
</reference>
<protein>
    <submittedName>
        <fullName evidence="9">ABC transporter permease</fullName>
    </submittedName>
</protein>
<evidence type="ECO:0000313" key="9">
    <source>
        <dbReference type="EMBL" id="TWV43429.1"/>
    </source>
</evidence>
<dbReference type="Proteomes" id="UP000320481">
    <property type="component" value="Unassembled WGS sequence"/>
</dbReference>
<dbReference type="InterPro" id="IPR045621">
    <property type="entry name" value="BPD_transp_1_N"/>
</dbReference>
<evidence type="ECO:0000256" key="3">
    <source>
        <dbReference type="ARBA" id="ARBA00022475"/>
    </source>
</evidence>
<evidence type="ECO:0000313" key="10">
    <source>
        <dbReference type="Proteomes" id="UP000320481"/>
    </source>
</evidence>
<keyword evidence="2 7" id="KW-0813">Transport</keyword>
<evidence type="ECO:0000256" key="5">
    <source>
        <dbReference type="ARBA" id="ARBA00022989"/>
    </source>
</evidence>
<feature type="transmembrane region" description="Helical" evidence="7">
    <location>
        <begin position="108"/>
        <end position="129"/>
    </location>
</feature>
<comment type="similarity">
    <text evidence="7">Belongs to the binding-protein-dependent transport system permease family.</text>
</comment>
<feature type="transmembrane region" description="Helical" evidence="7">
    <location>
        <begin position="12"/>
        <end position="36"/>
    </location>
</feature>
<dbReference type="InterPro" id="IPR035906">
    <property type="entry name" value="MetI-like_sf"/>
</dbReference>
<evidence type="ECO:0000256" key="4">
    <source>
        <dbReference type="ARBA" id="ARBA00022692"/>
    </source>
</evidence>
<evidence type="ECO:0000256" key="2">
    <source>
        <dbReference type="ARBA" id="ARBA00022448"/>
    </source>
</evidence>
<dbReference type="Gene3D" id="1.10.3720.10">
    <property type="entry name" value="MetI-like"/>
    <property type="match status" value="1"/>
</dbReference>
<keyword evidence="4 7" id="KW-0812">Transmembrane</keyword>
<feature type="transmembrane region" description="Helical" evidence="7">
    <location>
        <begin position="238"/>
        <end position="265"/>
    </location>
</feature>
<comment type="subcellular location">
    <subcellularLocation>
        <location evidence="1 7">Cell membrane</location>
        <topology evidence="1 7">Multi-pass membrane protein</topology>
    </subcellularLocation>
</comment>
<evidence type="ECO:0000256" key="6">
    <source>
        <dbReference type="ARBA" id="ARBA00023136"/>
    </source>
</evidence>
<dbReference type="RefSeq" id="WP_146466337.1">
    <property type="nucleotide sequence ID" value="NZ_VOGW01000105.1"/>
</dbReference>
<dbReference type="Pfam" id="PF19300">
    <property type="entry name" value="BPD_transp_1_N"/>
    <property type="match status" value="1"/>
</dbReference>
<comment type="caution">
    <text evidence="9">The sequence shown here is derived from an EMBL/GenBank/DDBJ whole genome shotgun (WGS) entry which is preliminary data.</text>
</comment>
<keyword evidence="3" id="KW-1003">Cell membrane</keyword>
<dbReference type="PANTHER" id="PTHR43163:SF6">
    <property type="entry name" value="DIPEPTIDE TRANSPORT SYSTEM PERMEASE PROTEIN DPPB-RELATED"/>
    <property type="match status" value="1"/>
</dbReference>
<organism evidence="9 10">
    <name type="scientific">Streptomyces misionensis</name>
    <dbReference type="NCBI Taxonomy" id="67331"/>
    <lineage>
        <taxon>Bacteria</taxon>
        <taxon>Bacillati</taxon>
        <taxon>Actinomycetota</taxon>
        <taxon>Actinomycetes</taxon>
        <taxon>Kitasatosporales</taxon>
        <taxon>Streptomycetaceae</taxon>
        <taxon>Streptomyces</taxon>
    </lineage>
</organism>
<keyword evidence="10" id="KW-1185">Reference proteome</keyword>
<dbReference type="InterPro" id="IPR000515">
    <property type="entry name" value="MetI-like"/>
</dbReference>
<feature type="transmembrane region" description="Helical" evidence="7">
    <location>
        <begin position="182"/>
        <end position="201"/>
    </location>
</feature>
<feature type="transmembrane region" description="Helical" evidence="7">
    <location>
        <begin position="141"/>
        <end position="162"/>
    </location>
</feature>
<feature type="transmembrane region" description="Helical" evidence="7">
    <location>
        <begin position="285"/>
        <end position="307"/>
    </location>
</feature>
<evidence type="ECO:0000259" key="8">
    <source>
        <dbReference type="PROSITE" id="PS50928"/>
    </source>
</evidence>
<keyword evidence="6 7" id="KW-0472">Membrane</keyword>
<feature type="domain" description="ABC transmembrane type-1" evidence="8">
    <location>
        <begin position="102"/>
        <end position="304"/>
    </location>
</feature>
<gene>
    <name evidence="9" type="ORF">FRZ03_18895</name>
</gene>
<dbReference type="GO" id="GO:0005886">
    <property type="term" value="C:plasma membrane"/>
    <property type="evidence" value="ECO:0007669"/>
    <property type="project" value="UniProtKB-SubCell"/>
</dbReference>
<proteinExistence type="inferred from homology"/>
<evidence type="ECO:0000256" key="7">
    <source>
        <dbReference type="RuleBase" id="RU363032"/>
    </source>
</evidence>
<dbReference type="GO" id="GO:0055085">
    <property type="term" value="P:transmembrane transport"/>
    <property type="evidence" value="ECO:0007669"/>
    <property type="project" value="InterPro"/>
</dbReference>
<dbReference type="SUPFAM" id="SSF161098">
    <property type="entry name" value="MetI-like"/>
    <property type="match status" value="1"/>
</dbReference>
<accession>A0A5C6JPL8</accession>
<dbReference type="AlphaFoldDB" id="A0A5C6JPL8"/>
<evidence type="ECO:0000256" key="1">
    <source>
        <dbReference type="ARBA" id="ARBA00004651"/>
    </source>
</evidence>
<dbReference type="PROSITE" id="PS50928">
    <property type="entry name" value="ABC_TM1"/>
    <property type="match status" value="1"/>
</dbReference>
<dbReference type="Pfam" id="PF00528">
    <property type="entry name" value="BPD_transp_1"/>
    <property type="match status" value="1"/>
</dbReference>
<dbReference type="PANTHER" id="PTHR43163">
    <property type="entry name" value="DIPEPTIDE TRANSPORT SYSTEM PERMEASE PROTEIN DPPB-RELATED"/>
    <property type="match status" value="1"/>
</dbReference>
<keyword evidence="5 7" id="KW-1133">Transmembrane helix</keyword>